<keyword evidence="4" id="KW-1185">Reference proteome</keyword>
<feature type="compositionally biased region" description="Polar residues" evidence="1">
    <location>
        <begin position="302"/>
        <end position="323"/>
    </location>
</feature>
<dbReference type="EMBL" id="JAKKPZ010000014">
    <property type="protein sequence ID" value="KAI1714025.1"/>
    <property type="molecule type" value="Genomic_DNA"/>
</dbReference>
<sequence>MSSYLVCCLCRNRDASFPSLNKLEEHLVAHHFENNCFYDCNLCPKERAPGFLTDIALQYHIKLVHNGQQDKLDENVTLVKLEIDQRLNASIDAAFAGPRCLCCPTCLEQDDTMAIVYGSLLQLEEHIAGIHYKKFHTCSARLCSARFYTKYAMLLHFKSDHEDQNDEIAVKFRIYESLNNSVKMSLEAISPEPGCSRGVKREHIDDSRHEMVVNGAVATNLGLPFGNNLNSESLQVNVKSEQTPQNTVPFQPANEIIESDGNYDQQTTEEGEQEQTSTGSALAAALPDSEPEQKLTEGAADQFSQNDLPNLNGQPDFTNNQSAPLGVFNPETDVSEESAERQEVPLDVDINHRNSASEPSVVPQEPVQAKESSLKLRLRNQKRPYYGDRGIGTSRDRNVKKQRGLVKNNTRARNHMEERHDESVKNDVQSNSCEILIRQFRMVKTSYICRLCEFTSSVPVILTQHIGAKHKEVSKLYTATSRNNSERNMRKKPGKKH</sequence>
<evidence type="ECO:0000313" key="4">
    <source>
        <dbReference type="Proteomes" id="UP001201812"/>
    </source>
</evidence>
<proteinExistence type="predicted"/>
<reference evidence="3" key="1">
    <citation type="submission" date="2022-01" db="EMBL/GenBank/DDBJ databases">
        <title>Genome Sequence Resource for Two Populations of Ditylenchus destructor, the Migratory Endoparasitic Phytonematode.</title>
        <authorList>
            <person name="Zhang H."/>
            <person name="Lin R."/>
            <person name="Xie B."/>
        </authorList>
    </citation>
    <scope>NUCLEOTIDE SEQUENCE</scope>
    <source>
        <strain evidence="3">BazhouSP</strain>
    </source>
</reference>
<feature type="domain" description="C2H2-type" evidence="2">
    <location>
        <begin position="138"/>
        <end position="161"/>
    </location>
</feature>
<protein>
    <recommendedName>
        <fullName evidence="2">C2H2-type domain-containing protein</fullName>
    </recommendedName>
</protein>
<name>A0AAD4N600_9BILA</name>
<evidence type="ECO:0000259" key="2">
    <source>
        <dbReference type="PROSITE" id="PS00028"/>
    </source>
</evidence>
<feature type="region of interest" description="Disordered" evidence="1">
    <location>
        <begin position="353"/>
        <end position="372"/>
    </location>
</feature>
<evidence type="ECO:0000256" key="1">
    <source>
        <dbReference type="SAM" id="MobiDB-lite"/>
    </source>
</evidence>
<dbReference type="PROSITE" id="PS00028">
    <property type="entry name" value="ZINC_FINGER_C2H2_1"/>
    <property type="match status" value="1"/>
</dbReference>
<feature type="region of interest" description="Disordered" evidence="1">
    <location>
        <begin position="262"/>
        <end position="347"/>
    </location>
</feature>
<gene>
    <name evidence="3" type="ORF">DdX_08916</name>
</gene>
<dbReference type="InterPro" id="IPR013087">
    <property type="entry name" value="Znf_C2H2_type"/>
</dbReference>
<dbReference type="AlphaFoldDB" id="A0AAD4N600"/>
<comment type="caution">
    <text evidence="3">The sequence shown here is derived from an EMBL/GenBank/DDBJ whole genome shotgun (WGS) entry which is preliminary data.</text>
</comment>
<feature type="region of interest" description="Disordered" evidence="1">
    <location>
        <begin position="478"/>
        <end position="497"/>
    </location>
</feature>
<dbReference type="Proteomes" id="UP001201812">
    <property type="component" value="Unassembled WGS sequence"/>
</dbReference>
<feature type="compositionally biased region" description="Basic and acidic residues" evidence="1">
    <location>
        <begin position="338"/>
        <end position="347"/>
    </location>
</feature>
<evidence type="ECO:0000313" key="3">
    <source>
        <dbReference type="EMBL" id="KAI1714025.1"/>
    </source>
</evidence>
<dbReference type="SMART" id="SM00355">
    <property type="entry name" value="ZnF_C2H2"/>
    <property type="match status" value="5"/>
</dbReference>
<organism evidence="3 4">
    <name type="scientific">Ditylenchus destructor</name>
    <dbReference type="NCBI Taxonomy" id="166010"/>
    <lineage>
        <taxon>Eukaryota</taxon>
        <taxon>Metazoa</taxon>
        <taxon>Ecdysozoa</taxon>
        <taxon>Nematoda</taxon>
        <taxon>Chromadorea</taxon>
        <taxon>Rhabditida</taxon>
        <taxon>Tylenchina</taxon>
        <taxon>Tylenchomorpha</taxon>
        <taxon>Sphaerularioidea</taxon>
        <taxon>Anguinidae</taxon>
        <taxon>Anguininae</taxon>
        <taxon>Ditylenchus</taxon>
    </lineage>
</organism>
<accession>A0AAD4N600</accession>